<dbReference type="Proteomes" id="UP001500503">
    <property type="component" value="Unassembled WGS sequence"/>
</dbReference>
<accession>A0ABP8R152</accession>
<evidence type="ECO:0000313" key="2">
    <source>
        <dbReference type="Proteomes" id="UP001500503"/>
    </source>
</evidence>
<sequence>MSACARRRAEPFARQTAGTILFRAEFSPRVFTLTDSGVFGKGNLILSYARTSG</sequence>
<protein>
    <submittedName>
        <fullName evidence="1">Uncharacterized protein</fullName>
    </submittedName>
</protein>
<keyword evidence="2" id="KW-1185">Reference proteome</keyword>
<evidence type="ECO:0000313" key="1">
    <source>
        <dbReference type="EMBL" id="GAA4515491.1"/>
    </source>
</evidence>
<organism evidence="1 2">
    <name type="scientific">Actinoallomurus oryzae</name>
    <dbReference type="NCBI Taxonomy" id="502180"/>
    <lineage>
        <taxon>Bacteria</taxon>
        <taxon>Bacillati</taxon>
        <taxon>Actinomycetota</taxon>
        <taxon>Actinomycetes</taxon>
        <taxon>Streptosporangiales</taxon>
        <taxon>Thermomonosporaceae</taxon>
        <taxon>Actinoallomurus</taxon>
    </lineage>
</organism>
<comment type="caution">
    <text evidence="1">The sequence shown here is derived from an EMBL/GenBank/DDBJ whole genome shotgun (WGS) entry which is preliminary data.</text>
</comment>
<dbReference type="EMBL" id="BAABHF010000050">
    <property type="protein sequence ID" value="GAA4515491.1"/>
    <property type="molecule type" value="Genomic_DNA"/>
</dbReference>
<proteinExistence type="predicted"/>
<name>A0ABP8R152_9ACTN</name>
<reference evidence="2" key="1">
    <citation type="journal article" date="2019" name="Int. J. Syst. Evol. Microbiol.">
        <title>The Global Catalogue of Microorganisms (GCM) 10K type strain sequencing project: providing services to taxonomists for standard genome sequencing and annotation.</title>
        <authorList>
            <consortium name="The Broad Institute Genomics Platform"/>
            <consortium name="The Broad Institute Genome Sequencing Center for Infectious Disease"/>
            <person name="Wu L."/>
            <person name="Ma J."/>
        </authorList>
    </citation>
    <scope>NUCLEOTIDE SEQUENCE [LARGE SCALE GENOMIC DNA]</scope>
    <source>
        <strain evidence="2">JCM 17933</strain>
    </source>
</reference>
<gene>
    <name evidence="1" type="ORF">GCM10023191_085360</name>
</gene>